<evidence type="ECO:0000313" key="1">
    <source>
        <dbReference type="EMBL" id="HEG91965.1"/>
    </source>
</evidence>
<dbReference type="EMBL" id="DSIY01000260">
    <property type="protein sequence ID" value="HEG91965.1"/>
    <property type="molecule type" value="Genomic_DNA"/>
</dbReference>
<reference evidence="1" key="1">
    <citation type="journal article" date="2020" name="mSystems">
        <title>Genome- and Community-Level Interaction Insights into Carbon Utilization and Element Cycling Functions of Hydrothermarchaeota in Hydrothermal Sediment.</title>
        <authorList>
            <person name="Zhou Z."/>
            <person name="Liu Y."/>
            <person name="Xu W."/>
            <person name="Pan J."/>
            <person name="Luo Z.H."/>
            <person name="Li M."/>
        </authorList>
    </citation>
    <scope>NUCLEOTIDE SEQUENCE [LARGE SCALE GENOMIC DNA]</scope>
    <source>
        <strain evidence="1">SpSt-210</strain>
    </source>
</reference>
<protein>
    <submittedName>
        <fullName evidence="1">Uncharacterized protein</fullName>
    </submittedName>
</protein>
<comment type="caution">
    <text evidence="1">The sequence shown here is derived from an EMBL/GenBank/DDBJ whole genome shotgun (WGS) entry which is preliminary data.</text>
</comment>
<proteinExistence type="predicted"/>
<accession>A0A831TBE2</accession>
<sequence length="218" mass="24083">MDEIRSQEAILRLNLSYVLHEPSTSPAVGALARQVLSNWRRIAAATRRLGSLDDLALLTRVVVRNYRSLWAAQAQPPDMLLTVRLGAWPLLERVVGLHLGEQRSPAQLHLLDGQPASPSWDLPLFRAPARVSLPPVEQLAGQRACFATLVFRPGWRTLLLDLTPLAGDPAEEREPWVASLGTAAEAAIRGFTDQWLCAHALWEAPAERALPEFVADRS</sequence>
<gene>
    <name evidence="1" type="ORF">ENP34_11095</name>
</gene>
<dbReference type="AlphaFoldDB" id="A0A831TBE2"/>
<name>A0A831TBE2_9BACT</name>
<organism evidence="1">
    <name type="scientific">Thermorudis peleae</name>
    <dbReference type="NCBI Taxonomy" id="1382356"/>
    <lineage>
        <taxon>Bacteria</taxon>
        <taxon>Pseudomonadati</taxon>
        <taxon>Thermomicrobiota</taxon>
        <taxon>Thermomicrobia</taxon>
        <taxon>Thermomicrobia incertae sedis</taxon>
        <taxon>Thermorudis</taxon>
    </lineage>
</organism>